<evidence type="ECO:0000313" key="3">
    <source>
        <dbReference type="Proteomes" id="UP001302321"/>
    </source>
</evidence>
<feature type="region of interest" description="Disordered" evidence="1">
    <location>
        <begin position="325"/>
        <end position="347"/>
    </location>
</feature>
<reference evidence="2" key="2">
    <citation type="submission" date="2023-05" db="EMBL/GenBank/DDBJ databases">
        <authorList>
            <consortium name="Lawrence Berkeley National Laboratory"/>
            <person name="Steindorff A."/>
            <person name="Hensen N."/>
            <person name="Bonometti L."/>
            <person name="Westerberg I."/>
            <person name="Brannstrom I.O."/>
            <person name="Guillou S."/>
            <person name="Cros-Aarteil S."/>
            <person name="Calhoun S."/>
            <person name="Haridas S."/>
            <person name="Kuo A."/>
            <person name="Mondo S."/>
            <person name="Pangilinan J."/>
            <person name="Riley R."/>
            <person name="Labutti K."/>
            <person name="Andreopoulos B."/>
            <person name="Lipzen A."/>
            <person name="Chen C."/>
            <person name="Yanf M."/>
            <person name="Daum C."/>
            <person name="Ng V."/>
            <person name="Clum A."/>
            <person name="Ohm R."/>
            <person name="Martin F."/>
            <person name="Silar P."/>
            <person name="Natvig D."/>
            <person name="Lalanne C."/>
            <person name="Gautier V."/>
            <person name="Ament-Velasquez S.L."/>
            <person name="Kruys A."/>
            <person name="Hutchinson M.I."/>
            <person name="Powell A.J."/>
            <person name="Barry K."/>
            <person name="Miller A.N."/>
            <person name="Grigoriev I.V."/>
            <person name="Debuchy R."/>
            <person name="Gladieux P."/>
            <person name="Thoren M.H."/>
            <person name="Johannesson H."/>
        </authorList>
    </citation>
    <scope>NUCLEOTIDE SEQUENCE</scope>
    <source>
        <strain evidence="2">CBS 892.96</strain>
    </source>
</reference>
<dbReference type="EMBL" id="MU866936">
    <property type="protein sequence ID" value="KAK4170610.1"/>
    <property type="molecule type" value="Genomic_DNA"/>
</dbReference>
<feature type="compositionally biased region" description="Polar residues" evidence="1">
    <location>
        <begin position="148"/>
        <end position="157"/>
    </location>
</feature>
<accession>A0AAN6VVV2</accession>
<evidence type="ECO:0000256" key="1">
    <source>
        <dbReference type="SAM" id="MobiDB-lite"/>
    </source>
</evidence>
<dbReference type="Proteomes" id="UP001302321">
    <property type="component" value="Unassembled WGS sequence"/>
</dbReference>
<feature type="compositionally biased region" description="Basic and acidic residues" evidence="1">
    <location>
        <begin position="125"/>
        <end position="135"/>
    </location>
</feature>
<protein>
    <submittedName>
        <fullName evidence="2">Uncharacterized protein</fullName>
    </submittedName>
</protein>
<comment type="caution">
    <text evidence="2">The sequence shown here is derived from an EMBL/GenBank/DDBJ whole genome shotgun (WGS) entry which is preliminary data.</text>
</comment>
<organism evidence="2 3">
    <name type="scientific">Triangularia setosa</name>
    <dbReference type="NCBI Taxonomy" id="2587417"/>
    <lineage>
        <taxon>Eukaryota</taxon>
        <taxon>Fungi</taxon>
        <taxon>Dikarya</taxon>
        <taxon>Ascomycota</taxon>
        <taxon>Pezizomycotina</taxon>
        <taxon>Sordariomycetes</taxon>
        <taxon>Sordariomycetidae</taxon>
        <taxon>Sordariales</taxon>
        <taxon>Podosporaceae</taxon>
        <taxon>Triangularia</taxon>
    </lineage>
</organism>
<feature type="compositionally biased region" description="Polar residues" evidence="1">
    <location>
        <begin position="100"/>
        <end position="113"/>
    </location>
</feature>
<keyword evidence="3" id="KW-1185">Reference proteome</keyword>
<evidence type="ECO:0000313" key="2">
    <source>
        <dbReference type="EMBL" id="KAK4170610.1"/>
    </source>
</evidence>
<name>A0AAN6VVV2_9PEZI</name>
<feature type="compositionally biased region" description="Basic residues" evidence="1">
    <location>
        <begin position="136"/>
        <end position="146"/>
    </location>
</feature>
<reference evidence="2" key="1">
    <citation type="journal article" date="2023" name="Mol. Phylogenet. Evol.">
        <title>Genome-scale phylogeny and comparative genomics of the fungal order Sordariales.</title>
        <authorList>
            <person name="Hensen N."/>
            <person name="Bonometti L."/>
            <person name="Westerberg I."/>
            <person name="Brannstrom I.O."/>
            <person name="Guillou S."/>
            <person name="Cros-Aarteil S."/>
            <person name="Calhoun S."/>
            <person name="Haridas S."/>
            <person name="Kuo A."/>
            <person name="Mondo S."/>
            <person name="Pangilinan J."/>
            <person name="Riley R."/>
            <person name="LaButti K."/>
            <person name="Andreopoulos B."/>
            <person name="Lipzen A."/>
            <person name="Chen C."/>
            <person name="Yan M."/>
            <person name="Daum C."/>
            <person name="Ng V."/>
            <person name="Clum A."/>
            <person name="Steindorff A."/>
            <person name="Ohm R.A."/>
            <person name="Martin F."/>
            <person name="Silar P."/>
            <person name="Natvig D.O."/>
            <person name="Lalanne C."/>
            <person name="Gautier V."/>
            <person name="Ament-Velasquez S.L."/>
            <person name="Kruys A."/>
            <person name="Hutchinson M.I."/>
            <person name="Powell A.J."/>
            <person name="Barry K."/>
            <person name="Miller A.N."/>
            <person name="Grigoriev I.V."/>
            <person name="Debuchy R."/>
            <person name="Gladieux P."/>
            <person name="Hiltunen Thoren M."/>
            <person name="Johannesson H."/>
        </authorList>
    </citation>
    <scope>NUCLEOTIDE SEQUENCE</scope>
    <source>
        <strain evidence="2">CBS 892.96</strain>
    </source>
</reference>
<dbReference type="AlphaFoldDB" id="A0AAN6VVV2"/>
<gene>
    <name evidence="2" type="ORF">QBC36DRAFT_341558</name>
</gene>
<sequence>MADEQKILYENEVAFQEVKVRYDMVNRRWLGPLPRLILRKALELPRINNTSIEPESMSAVAVSYDPGFSMESRSSFTWPVMDSESGLLPPDMSHHYGSEASLSPPSGSRSITGSPRRHAFTPEQRGLKRQRDQARHTSKLHARGRRMGNSSESVYSSPVTLADLTAGSSAMPVYTTAPSQMSLIAEPSAPHYLPPFSPPLPDQSQTSMFTSPYPPHMPDYSYQPSPALSLPSHDCNRPQIARFSLYLPPSNLQPRPCPPRRGRFWSKDKPMRNFLPKPSRNHQIFSQSWRILGVVAVCLLLIHTSNQKPNLHKLQIPNARPIQVLPRHTPMPARPPSQYPKTSPRLS</sequence>
<proteinExistence type="predicted"/>
<feature type="region of interest" description="Disordered" evidence="1">
    <location>
        <begin position="89"/>
        <end position="157"/>
    </location>
</feature>